<dbReference type="CDD" id="cd00037">
    <property type="entry name" value="CLECT"/>
    <property type="match status" value="1"/>
</dbReference>
<feature type="domain" description="C-type lectin" evidence="6">
    <location>
        <begin position="110"/>
        <end position="224"/>
    </location>
</feature>
<name>A0A161MPB1_TRIIF</name>
<dbReference type="Gene3D" id="3.10.100.10">
    <property type="entry name" value="Mannose-Binding Protein A, subunit A"/>
    <property type="match status" value="1"/>
</dbReference>
<evidence type="ECO:0000313" key="7">
    <source>
        <dbReference type="EMBL" id="JAR99978.1"/>
    </source>
</evidence>
<dbReference type="AlphaFoldDB" id="A0A161MPB1"/>
<evidence type="ECO:0000256" key="5">
    <source>
        <dbReference type="SAM" id="SignalP"/>
    </source>
</evidence>
<dbReference type="PROSITE" id="PS50041">
    <property type="entry name" value="C_TYPE_LECTIN_2"/>
    <property type="match status" value="1"/>
</dbReference>
<dbReference type="EMBL" id="GEMB01003233">
    <property type="protein sequence ID" value="JAR99978.1"/>
    <property type="molecule type" value="Transcribed_RNA"/>
</dbReference>
<dbReference type="PANTHER" id="PTHR22799">
    <property type="entry name" value="TETRANECTIN-RELATED"/>
    <property type="match status" value="1"/>
</dbReference>
<keyword evidence="4" id="KW-0430">Lectin</keyword>
<keyword evidence="7" id="KW-0675">Receptor</keyword>
<dbReference type="SMART" id="SM00034">
    <property type="entry name" value="CLECT"/>
    <property type="match status" value="1"/>
</dbReference>
<proteinExistence type="predicted"/>
<comment type="subcellular location">
    <subcellularLocation>
        <location evidence="1">Secreted</location>
    </subcellularLocation>
</comment>
<evidence type="ECO:0000256" key="4">
    <source>
        <dbReference type="ARBA" id="ARBA00022734"/>
    </source>
</evidence>
<evidence type="ECO:0000256" key="3">
    <source>
        <dbReference type="ARBA" id="ARBA00022729"/>
    </source>
</evidence>
<protein>
    <submittedName>
        <fullName evidence="7">Secretory phospholipase a2 receptor-like protein isoform x1</fullName>
    </submittedName>
</protein>
<dbReference type="SUPFAM" id="SSF56436">
    <property type="entry name" value="C-type lectin-like"/>
    <property type="match status" value="1"/>
</dbReference>
<dbReference type="GO" id="GO:0005615">
    <property type="term" value="C:extracellular space"/>
    <property type="evidence" value="ECO:0007669"/>
    <property type="project" value="TreeGrafter"/>
</dbReference>
<dbReference type="InterPro" id="IPR001304">
    <property type="entry name" value="C-type_lectin-like"/>
</dbReference>
<dbReference type="InterPro" id="IPR003609">
    <property type="entry name" value="Pan_app"/>
</dbReference>
<dbReference type="Gene3D" id="3.50.4.10">
    <property type="entry name" value="Hepatocyte Growth Factor"/>
    <property type="match status" value="1"/>
</dbReference>
<keyword evidence="2" id="KW-0964">Secreted</keyword>
<dbReference type="PANTHER" id="PTHR22799:SF1">
    <property type="entry name" value="C-TYPE LECTIN DOMAIN FAMILY 11 MEMBER A"/>
    <property type="match status" value="1"/>
</dbReference>
<dbReference type="InterPro" id="IPR016186">
    <property type="entry name" value="C-type_lectin-like/link_sf"/>
</dbReference>
<dbReference type="Pfam" id="PF00024">
    <property type="entry name" value="PAN_1"/>
    <property type="match status" value="1"/>
</dbReference>
<dbReference type="GO" id="GO:0008083">
    <property type="term" value="F:growth factor activity"/>
    <property type="evidence" value="ECO:0007669"/>
    <property type="project" value="TreeGrafter"/>
</dbReference>
<reference evidence="7" key="1">
    <citation type="submission" date="2016-04" db="EMBL/GenBank/DDBJ databases">
        <authorList>
            <person name="Calderon-Fernandez G.M.Sr."/>
        </authorList>
    </citation>
    <scope>NUCLEOTIDE SEQUENCE</scope>
    <source>
        <strain evidence="7">Int1</strain>
        <tissue evidence="7">Integument</tissue>
    </source>
</reference>
<dbReference type="InterPro" id="IPR016187">
    <property type="entry name" value="CTDL_fold"/>
</dbReference>
<accession>A0A161MPB1</accession>
<organism evidence="7">
    <name type="scientific">Triatoma infestans</name>
    <name type="common">Assassin bug</name>
    <dbReference type="NCBI Taxonomy" id="30076"/>
    <lineage>
        <taxon>Eukaryota</taxon>
        <taxon>Metazoa</taxon>
        <taxon>Ecdysozoa</taxon>
        <taxon>Arthropoda</taxon>
        <taxon>Hexapoda</taxon>
        <taxon>Insecta</taxon>
        <taxon>Pterygota</taxon>
        <taxon>Neoptera</taxon>
        <taxon>Paraneoptera</taxon>
        <taxon>Hemiptera</taxon>
        <taxon>Heteroptera</taxon>
        <taxon>Panheteroptera</taxon>
        <taxon>Cimicomorpha</taxon>
        <taxon>Reduviidae</taxon>
        <taxon>Triatominae</taxon>
        <taxon>Triatoma</taxon>
    </lineage>
</organism>
<keyword evidence="3 5" id="KW-0732">Signal</keyword>
<evidence type="ECO:0000259" key="6">
    <source>
        <dbReference type="PROSITE" id="PS50041"/>
    </source>
</evidence>
<dbReference type="InterPro" id="IPR051663">
    <property type="entry name" value="CLec_Tetranectin-domain"/>
</dbReference>
<reference evidence="7" key="2">
    <citation type="journal article" date="2017" name="J. Med. Entomol.">
        <title>Transcriptome Analysis of the Triatoma infestans (Hemiptera: Reduviidae) Integument.</title>
        <authorList>
            <person name="Calderon-Fernandez G.M."/>
            <person name="Moriconi D.E."/>
            <person name="Dulbecco A.B."/>
            <person name="Juarez M.P."/>
        </authorList>
    </citation>
    <scope>NUCLEOTIDE SEQUENCE</scope>
    <source>
        <strain evidence="7">Int1</strain>
        <tissue evidence="7">Integument</tissue>
    </source>
</reference>
<feature type="signal peptide" evidence="5">
    <location>
        <begin position="1"/>
        <end position="23"/>
    </location>
</feature>
<dbReference type="Pfam" id="PF00059">
    <property type="entry name" value="Lectin_C"/>
    <property type="match status" value="1"/>
</dbReference>
<feature type="chain" id="PRO_5007825252" evidence="5">
    <location>
        <begin position="24"/>
        <end position="232"/>
    </location>
</feature>
<dbReference type="SUPFAM" id="SSF57414">
    <property type="entry name" value="Hairpin loop containing domain-like"/>
    <property type="match status" value="1"/>
</dbReference>
<dbReference type="GO" id="GO:0030246">
    <property type="term" value="F:carbohydrate binding"/>
    <property type="evidence" value="ECO:0007669"/>
    <property type="project" value="UniProtKB-KW"/>
</dbReference>
<sequence>MIFCYSRTASFTLLLALISVSLGNSQRAKAVARAKVEGPGFSVLARSAKQCLALCNKQPACDAANYEVSTHKCRIFTRCSPTVILQRSTKHMHFTKRPMINENGYTYHAESDSCLKLMEKVTDFAEADALCRGQNGRLVSLTDPSINKEAAALLRASKAQFAWIGLTDSRMEGNPQLSDGRRVSETRFFPIADQQARNDTRRNCWALSDSGEWAEHSCKNRTQFSICQIMSY</sequence>
<evidence type="ECO:0000256" key="2">
    <source>
        <dbReference type="ARBA" id="ARBA00022525"/>
    </source>
</evidence>
<evidence type="ECO:0000256" key="1">
    <source>
        <dbReference type="ARBA" id="ARBA00004613"/>
    </source>
</evidence>